<proteinExistence type="predicted"/>
<dbReference type="GeneTree" id="ENSGT00390000001244"/>
<comment type="subcellular location">
    <subcellularLocation>
        <location evidence="1">Membrane</location>
        <topology evidence="1">Multi-pass membrane protein</topology>
    </subcellularLocation>
</comment>
<dbReference type="Ensembl" id="ENSEBUT00000027842.1">
    <property type="protein sequence ID" value="ENSEBUP00000027266.1"/>
    <property type="gene ID" value="ENSEBUG00000016710.1"/>
</dbReference>
<dbReference type="PANTHER" id="PTHR16189">
    <property type="entry name" value="TRANSMEMBRANE PROTEIN 104-RELATED"/>
    <property type="match status" value="1"/>
</dbReference>
<reference evidence="3" key="2">
    <citation type="submission" date="2025-09" db="UniProtKB">
        <authorList>
            <consortium name="Ensembl"/>
        </authorList>
    </citation>
    <scope>IDENTIFICATION</scope>
</reference>
<keyword evidence="2" id="KW-1133">Transmembrane helix</keyword>
<keyword evidence="4" id="KW-1185">Reference proteome</keyword>
<dbReference type="PANTHER" id="PTHR16189:SF0">
    <property type="entry name" value="TRANSMEMBRANE PROTEIN 104"/>
    <property type="match status" value="1"/>
</dbReference>
<organism evidence="3 4">
    <name type="scientific">Eptatretus burgeri</name>
    <name type="common">Inshore hagfish</name>
    <dbReference type="NCBI Taxonomy" id="7764"/>
    <lineage>
        <taxon>Eukaryota</taxon>
        <taxon>Metazoa</taxon>
        <taxon>Chordata</taxon>
        <taxon>Craniata</taxon>
        <taxon>Vertebrata</taxon>
        <taxon>Cyclostomata</taxon>
        <taxon>Myxini</taxon>
        <taxon>Myxiniformes</taxon>
        <taxon>Myxinidae</taxon>
        <taxon>Eptatretinae</taxon>
        <taxon>Eptatretus</taxon>
    </lineage>
</organism>
<evidence type="ECO:0000256" key="2">
    <source>
        <dbReference type="SAM" id="Phobius"/>
    </source>
</evidence>
<accession>A0A8C4R995</accession>
<feature type="transmembrane region" description="Helical" evidence="2">
    <location>
        <begin position="40"/>
        <end position="59"/>
    </location>
</feature>
<sequence length="252" mass="28364">MLKLSPEQIHMDTGFGESKQPPEGPICRTCISLIKLLLSFLHSFMTTTFVIEAMAVANARLRGKKCEKKSESDNSNVDEVDPMLSNTGNEAWIHEPYLECNDQQPLVSVRGSRGSDLYDITDRVEMGQMASMFFNKVGVHLFYICIVVYLYGDLAIYAAAVPRSLAFVACGKLSCNNISTTFQDSDFCWDRVTRGQAYRIFLGVFVFLLGPFAFFNVQKTKYLQIVTSALRWIENDFGYVRGPCRTSFSTPS</sequence>
<dbReference type="AlphaFoldDB" id="A0A8C4R995"/>
<protein>
    <recommendedName>
        <fullName evidence="5">Transmembrane protein</fullName>
    </recommendedName>
</protein>
<keyword evidence="2" id="KW-0472">Membrane</keyword>
<reference evidence="3" key="1">
    <citation type="submission" date="2025-08" db="UniProtKB">
        <authorList>
            <consortium name="Ensembl"/>
        </authorList>
    </citation>
    <scope>IDENTIFICATION</scope>
</reference>
<evidence type="ECO:0008006" key="5">
    <source>
        <dbReference type="Google" id="ProtNLM"/>
    </source>
</evidence>
<evidence type="ECO:0000313" key="4">
    <source>
        <dbReference type="Proteomes" id="UP000694388"/>
    </source>
</evidence>
<evidence type="ECO:0000256" key="1">
    <source>
        <dbReference type="ARBA" id="ARBA00004141"/>
    </source>
</evidence>
<keyword evidence="2" id="KW-0812">Transmembrane</keyword>
<name>A0A8C4R995_EPTBU</name>
<dbReference type="GO" id="GO:0016020">
    <property type="term" value="C:membrane"/>
    <property type="evidence" value="ECO:0007669"/>
    <property type="project" value="UniProtKB-SubCell"/>
</dbReference>
<dbReference type="Proteomes" id="UP000694388">
    <property type="component" value="Unplaced"/>
</dbReference>
<evidence type="ECO:0000313" key="3">
    <source>
        <dbReference type="Ensembl" id="ENSEBUP00000027266.1"/>
    </source>
</evidence>
<feature type="transmembrane region" description="Helical" evidence="2">
    <location>
        <begin position="133"/>
        <end position="152"/>
    </location>
</feature>
<feature type="transmembrane region" description="Helical" evidence="2">
    <location>
        <begin position="197"/>
        <end position="215"/>
    </location>
</feature>